<accession>A0AAW0T666</accession>
<keyword evidence="3" id="KW-1185">Reference proteome</keyword>
<reference evidence="2 3" key="1">
    <citation type="submission" date="2023-03" db="EMBL/GenBank/DDBJ databases">
        <title>High-quality genome of Scylla paramamosain provides insights in environmental adaptation.</title>
        <authorList>
            <person name="Zhang L."/>
        </authorList>
    </citation>
    <scope>NUCLEOTIDE SEQUENCE [LARGE SCALE GENOMIC DNA]</scope>
    <source>
        <strain evidence="2">LZ_2023a</strain>
        <tissue evidence="2">Muscle</tissue>
    </source>
</reference>
<dbReference type="Proteomes" id="UP001487740">
    <property type="component" value="Unassembled WGS sequence"/>
</dbReference>
<feature type="compositionally biased region" description="Basic and acidic residues" evidence="1">
    <location>
        <begin position="12"/>
        <end position="21"/>
    </location>
</feature>
<dbReference type="AlphaFoldDB" id="A0AAW0T666"/>
<gene>
    <name evidence="2" type="ORF">O3P69_011443</name>
</gene>
<feature type="region of interest" description="Disordered" evidence="1">
    <location>
        <begin position="71"/>
        <end position="106"/>
    </location>
</feature>
<comment type="caution">
    <text evidence="2">The sequence shown here is derived from an EMBL/GenBank/DDBJ whole genome shotgun (WGS) entry which is preliminary data.</text>
</comment>
<dbReference type="EMBL" id="JARAKH010000038">
    <property type="protein sequence ID" value="KAK8382886.1"/>
    <property type="molecule type" value="Genomic_DNA"/>
</dbReference>
<feature type="region of interest" description="Disordered" evidence="1">
    <location>
        <begin position="1"/>
        <end position="21"/>
    </location>
</feature>
<evidence type="ECO:0000313" key="3">
    <source>
        <dbReference type="Proteomes" id="UP001487740"/>
    </source>
</evidence>
<name>A0AAW0T666_SCYPA</name>
<evidence type="ECO:0000256" key="1">
    <source>
        <dbReference type="SAM" id="MobiDB-lite"/>
    </source>
</evidence>
<proteinExistence type="predicted"/>
<sequence length="143" mass="15567">MEDAVRSVGGIDVHRDGSNTRDACRCSAVRGRAGRGAPSEVFVLWEHHLMCYGDYAVYGTLNCEHHLRQTAETSSTIRRAGSPPADEGEVRAPQRRRPTAATTSGVWRRTLGAASPLRARPPCPLCSAAHRLSAQTTTWPLEC</sequence>
<organism evidence="2 3">
    <name type="scientific">Scylla paramamosain</name>
    <name type="common">Mud crab</name>
    <dbReference type="NCBI Taxonomy" id="85552"/>
    <lineage>
        <taxon>Eukaryota</taxon>
        <taxon>Metazoa</taxon>
        <taxon>Ecdysozoa</taxon>
        <taxon>Arthropoda</taxon>
        <taxon>Crustacea</taxon>
        <taxon>Multicrustacea</taxon>
        <taxon>Malacostraca</taxon>
        <taxon>Eumalacostraca</taxon>
        <taxon>Eucarida</taxon>
        <taxon>Decapoda</taxon>
        <taxon>Pleocyemata</taxon>
        <taxon>Brachyura</taxon>
        <taxon>Eubrachyura</taxon>
        <taxon>Portunoidea</taxon>
        <taxon>Portunidae</taxon>
        <taxon>Portuninae</taxon>
        <taxon>Scylla</taxon>
    </lineage>
</organism>
<protein>
    <submittedName>
        <fullName evidence="2">Uncharacterized protein</fullName>
    </submittedName>
</protein>
<evidence type="ECO:0000313" key="2">
    <source>
        <dbReference type="EMBL" id="KAK8382886.1"/>
    </source>
</evidence>